<gene>
    <name evidence="6" type="ORF">N0V93_002299</name>
</gene>
<reference evidence="6" key="1">
    <citation type="submission" date="2022-10" db="EMBL/GenBank/DDBJ databases">
        <title>Tapping the CABI collections for fungal endophytes: first genome assemblies for Collariella, Neodidymelliopsis, Ascochyta clinopodiicola, Didymella pomorum, Didymosphaeria variabile, Neocosmospora piperis and Neocucurbitaria cava.</title>
        <authorList>
            <person name="Hill R."/>
        </authorList>
    </citation>
    <scope>NUCLEOTIDE SEQUENCE</scope>
    <source>
        <strain evidence="6">IMI 355082</strain>
    </source>
</reference>
<evidence type="ECO:0000256" key="4">
    <source>
        <dbReference type="ARBA" id="ARBA00022833"/>
    </source>
</evidence>
<proteinExistence type="inferred from homology"/>
<dbReference type="InterPro" id="IPR001279">
    <property type="entry name" value="Metallo-B-lactamas"/>
</dbReference>
<keyword evidence="2" id="KW-0479">Metal-binding</keyword>
<dbReference type="InterPro" id="IPR051013">
    <property type="entry name" value="MBL_superfamily_lactonases"/>
</dbReference>
<comment type="similarity">
    <text evidence="1">Belongs to the metallo-beta-lactamase superfamily.</text>
</comment>
<keyword evidence="3" id="KW-0378">Hydrolase</keyword>
<protein>
    <recommendedName>
        <fullName evidence="5">Metallo-beta-lactamase domain-containing protein</fullName>
    </recommendedName>
</protein>
<evidence type="ECO:0000256" key="2">
    <source>
        <dbReference type="ARBA" id="ARBA00022723"/>
    </source>
</evidence>
<dbReference type="GO" id="GO:0016787">
    <property type="term" value="F:hydrolase activity"/>
    <property type="evidence" value="ECO:0007669"/>
    <property type="project" value="UniProtKB-KW"/>
</dbReference>
<sequence length="359" mass="39678">MPHNRSLFNVPPGEVAKVSIIDSSARLGNLAASHLCKPPVEGFETFKTMPTWSFLIESPSGKKVLFDLGVHVDLTKYIPRTQNNIKKNGWDIVAKEHVADIIRRHGVDPKEIDSVIWSHSHFDHLGDITTFPPTTELVVGPGFKDVAGPGYPAKEDAPVTQEDLSARDVREITFPSQGPKVGEFPAHDFFGDGSFYLLDTPGHCIGHIAGLARTSKARQGSSDADTFILMGGDLTHHGGEIRPSKYLPLPEELPSEVVGEKGVSGAVFRDLNVRRGRKADQAFVDPVLFVDEKLSDQTIERAQMADADPNVWYVMAHDTALFEGVDLFPEQANDWKAKGWKEETMWRFLEDFLPAVSGR</sequence>
<dbReference type="CDD" id="cd07730">
    <property type="entry name" value="metallo-hydrolase-like_MBL-fold"/>
    <property type="match status" value="1"/>
</dbReference>
<name>A0A9W8YV18_9PEZI</name>
<evidence type="ECO:0000259" key="5">
    <source>
        <dbReference type="SMART" id="SM00849"/>
    </source>
</evidence>
<dbReference type="InterPro" id="IPR036866">
    <property type="entry name" value="RibonucZ/Hydroxyglut_hydro"/>
</dbReference>
<evidence type="ECO:0000256" key="3">
    <source>
        <dbReference type="ARBA" id="ARBA00022801"/>
    </source>
</evidence>
<dbReference type="Proteomes" id="UP001140453">
    <property type="component" value="Unassembled WGS sequence"/>
</dbReference>
<dbReference type="PANTHER" id="PTHR42978">
    <property type="entry name" value="QUORUM-QUENCHING LACTONASE YTNP-RELATED-RELATED"/>
    <property type="match status" value="1"/>
</dbReference>
<accession>A0A9W8YV18</accession>
<evidence type="ECO:0000313" key="7">
    <source>
        <dbReference type="Proteomes" id="UP001140453"/>
    </source>
</evidence>
<dbReference type="EMBL" id="JAPEVB010000002">
    <property type="protein sequence ID" value="KAJ4393092.1"/>
    <property type="molecule type" value="Genomic_DNA"/>
</dbReference>
<dbReference type="AlphaFoldDB" id="A0A9W8YV18"/>
<organism evidence="6 7">
    <name type="scientific">Gnomoniopsis smithogilvyi</name>
    <dbReference type="NCBI Taxonomy" id="1191159"/>
    <lineage>
        <taxon>Eukaryota</taxon>
        <taxon>Fungi</taxon>
        <taxon>Dikarya</taxon>
        <taxon>Ascomycota</taxon>
        <taxon>Pezizomycotina</taxon>
        <taxon>Sordariomycetes</taxon>
        <taxon>Sordariomycetidae</taxon>
        <taxon>Diaporthales</taxon>
        <taxon>Gnomoniaceae</taxon>
        <taxon>Gnomoniopsis</taxon>
    </lineage>
</organism>
<dbReference type="OrthoDB" id="10250730at2759"/>
<dbReference type="PANTHER" id="PTHR42978:SF5">
    <property type="entry name" value="METALLO-BETA-LACTAMASE DOMAIN-CONTAINING PROTEIN"/>
    <property type="match status" value="1"/>
</dbReference>
<dbReference type="SUPFAM" id="SSF56281">
    <property type="entry name" value="Metallo-hydrolase/oxidoreductase"/>
    <property type="match status" value="1"/>
</dbReference>
<dbReference type="Gene3D" id="3.60.15.10">
    <property type="entry name" value="Ribonuclease Z/Hydroxyacylglutathione hydrolase-like"/>
    <property type="match status" value="1"/>
</dbReference>
<dbReference type="SMART" id="SM00849">
    <property type="entry name" value="Lactamase_B"/>
    <property type="match status" value="1"/>
</dbReference>
<feature type="domain" description="Metallo-beta-lactamase" evidence="5">
    <location>
        <begin position="50"/>
        <end position="261"/>
    </location>
</feature>
<keyword evidence="7" id="KW-1185">Reference proteome</keyword>
<evidence type="ECO:0000256" key="1">
    <source>
        <dbReference type="ARBA" id="ARBA00007749"/>
    </source>
</evidence>
<evidence type="ECO:0000313" key="6">
    <source>
        <dbReference type="EMBL" id="KAJ4393092.1"/>
    </source>
</evidence>
<comment type="caution">
    <text evidence="6">The sequence shown here is derived from an EMBL/GenBank/DDBJ whole genome shotgun (WGS) entry which is preliminary data.</text>
</comment>
<keyword evidence="4" id="KW-0862">Zinc</keyword>
<dbReference type="GO" id="GO:0046872">
    <property type="term" value="F:metal ion binding"/>
    <property type="evidence" value="ECO:0007669"/>
    <property type="project" value="UniProtKB-KW"/>
</dbReference>
<dbReference type="Pfam" id="PF00753">
    <property type="entry name" value="Lactamase_B"/>
    <property type="match status" value="1"/>
</dbReference>